<protein>
    <submittedName>
        <fullName evidence="3">Uncharacterized protein</fullName>
    </submittedName>
</protein>
<reference evidence="3" key="1">
    <citation type="submission" date="2019-12" db="EMBL/GenBank/DDBJ databases">
        <title>Genome sequencing and annotation of Brassica cretica.</title>
        <authorList>
            <person name="Studholme D.J."/>
            <person name="Sarris P.F."/>
        </authorList>
    </citation>
    <scope>NUCLEOTIDE SEQUENCE</scope>
    <source>
        <strain evidence="3">PFS-001/15</strain>
        <tissue evidence="3">Leaf</tissue>
    </source>
</reference>
<evidence type="ECO:0000313" key="3">
    <source>
        <dbReference type="EMBL" id="KAF2557404.1"/>
    </source>
</evidence>
<dbReference type="AlphaFoldDB" id="A0A8S9HJD2"/>
<dbReference type="EMBL" id="QGKW02001940">
    <property type="protein sequence ID" value="KAF2557404.1"/>
    <property type="molecule type" value="Genomic_DNA"/>
</dbReference>
<feature type="region of interest" description="Disordered" evidence="1">
    <location>
        <begin position="60"/>
        <end position="94"/>
    </location>
</feature>
<feature type="signal peptide" evidence="2">
    <location>
        <begin position="1"/>
        <end position="21"/>
    </location>
</feature>
<evidence type="ECO:0000256" key="1">
    <source>
        <dbReference type="SAM" id="MobiDB-lite"/>
    </source>
</evidence>
<evidence type="ECO:0000256" key="2">
    <source>
        <dbReference type="SAM" id="SignalP"/>
    </source>
</evidence>
<comment type="caution">
    <text evidence="3">The sequence shown here is derived from an EMBL/GenBank/DDBJ whole genome shotgun (WGS) entry which is preliminary data.</text>
</comment>
<dbReference type="Gene3D" id="6.10.250.1710">
    <property type="match status" value="1"/>
</dbReference>
<accession>A0A8S9HJD2</accession>
<evidence type="ECO:0000313" key="4">
    <source>
        <dbReference type="Proteomes" id="UP000712281"/>
    </source>
</evidence>
<feature type="chain" id="PRO_5035819535" evidence="2">
    <location>
        <begin position="22"/>
        <end position="94"/>
    </location>
</feature>
<proteinExistence type="predicted"/>
<keyword evidence="2" id="KW-0732">Signal</keyword>
<dbReference type="Proteomes" id="UP000712281">
    <property type="component" value="Unassembled WGS sequence"/>
</dbReference>
<gene>
    <name evidence="3" type="ORF">F2Q68_00015228</name>
</gene>
<organism evidence="3 4">
    <name type="scientific">Brassica cretica</name>
    <name type="common">Mustard</name>
    <dbReference type="NCBI Taxonomy" id="69181"/>
    <lineage>
        <taxon>Eukaryota</taxon>
        <taxon>Viridiplantae</taxon>
        <taxon>Streptophyta</taxon>
        <taxon>Embryophyta</taxon>
        <taxon>Tracheophyta</taxon>
        <taxon>Spermatophyta</taxon>
        <taxon>Magnoliopsida</taxon>
        <taxon>eudicotyledons</taxon>
        <taxon>Gunneridae</taxon>
        <taxon>Pentapetalae</taxon>
        <taxon>rosids</taxon>
        <taxon>malvids</taxon>
        <taxon>Brassicales</taxon>
        <taxon>Brassicaceae</taxon>
        <taxon>Brassiceae</taxon>
        <taxon>Brassica</taxon>
    </lineage>
</organism>
<name>A0A8S9HJD2_BRACR</name>
<sequence>MNRSNSMSRSLLVFFLDLVAGEIMDLMDVSSKIQEKLGSSNDFPDDLHEDDCMVEPEALEADMGNESKVDGVPFPLQRDNQTDYDEDLIFPQNQ</sequence>